<reference evidence="1" key="1">
    <citation type="submission" date="2023-02" db="EMBL/GenBank/DDBJ databases">
        <authorList>
            <person name="Palmer J.M."/>
        </authorList>
    </citation>
    <scope>NUCLEOTIDE SEQUENCE</scope>
    <source>
        <strain evidence="1">FW57</strain>
    </source>
</reference>
<evidence type="ECO:0000313" key="2">
    <source>
        <dbReference type="Proteomes" id="UP001197093"/>
    </source>
</evidence>
<dbReference type="AlphaFoldDB" id="A0AAD4ERP6"/>
<dbReference type="EMBL" id="JAHCVI010000004">
    <property type="protein sequence ID" value="KAG7285995.1"/>
    <property type="molecule type" value="Genomic_DNA"/>
</dbReference>
<comment type="caution">
    <text evidence="1">The sequence shown here is derived from an EMBL/GenBank/DDBJ whole genome shotgun (WGS) entry which is preliminary data.</text>
</comment>
<protein>
    <submittedName>
        <fullName evidence="1">Uncharacterized protein</fullName>
    </submittedName>
</protein>
<dbReference type="Proteomes" id="UP001197093">
    <property type="component" value="Unassembled WGS sequence"/>
</dbReference>
<organism evidence="1 2">
    <name type="scientific">Staphylotrichum longicolle</name>
    <dbReference type="NCBI Taxonomy" id="669026"/>
    <lineage>
        <taxon>Eukaryota</taxon>
        <taxon>Fungi</taxon>
        <taxon>Dikarya</taxon>
        <taxon>Ascomycota</taxon>
        <taxon>Pezizomycotina</taxon>
        <taxon>Sordariomycetes</taxon>
        <taxon>Sordariomycetidae</taxon>
        <taxon>Sordariales</taxon>
        <taxon>Chaetomiaceae</taxon>
        <taxon>Staphylotrichum</taxon>
    </lineage>
</organism>
<proteinExistence type="predicted"/>
<keyword evidence="2" id="KW-1185">Reference proteome</keyword>
<accession>A0AAD4ERP6</accession>
<sequence length="202" mass="22766">MFSSALDSSPQPEPFLRLSLVATMGLNVLLYLEQCRVSKPSDLATLYLLAAVLSDLGMPQRKQAPEDRSGILGRLFLVWVTPTVLSGYRNMLLRDDLPSLSQELRVKSSRKAMVELWRRRAYNHTLNKLRVVTKSALPGQKAWNTATQHRVAATSSMLGSMKVIKMLGLQHCMVNSTLRLRKEELDTASKVRWIMVYYNASG</sequence>
<gene>
    <name evidence="1" type="ORF">NEMBOFW57_008291</name>
</gene>
<evidence type="ECO:0000313" key="1">
    <source>
        <dbReference type="EMBL" id="KAG7285995.1"/>
    </source>
</evidence>
<name>A0AAD4ERP6_9PEZI</name>